<evidence type="ECO:0000313" key="1">
    <source>
        <dbReference type="EMBL" id="CAH2223756.1"/>
    </source>
</evidence>
<evidence type="ECO:0000313" key="2">
    <source>
        <dbReference type="Proteomes" id="UP001295444"/>
    </source>
</evidence>
<sequence length="87" mass="9701">KHNPATLAAQALIKESGEGSEDSIQMPDFDTETLSTRITKSDLNEALDAQSNKRINIWQHTADSLRKDIQIGKLTSHMEDKCDKFAT</sequence>
<reference evidence="1" key="1">
    <citation type="submission" date="2022-03" db="EMBL/GenBank/DDBJ databases">
        <authorList>
            <person name="Alioto T."/>
            <person name="Alioto T."/>
            <person name="Gomez Garrido J."/>
        </authorList>
    </citation>
    <scope>NUCLEOTIDE SEQUENCE</scope>
</reference>
<accession>A0AAD1VP13</accession>
<protein>
    <submittedName>
        <fullName evidence="1">Uncharacterized protein</fullName>
    </submittedName>
</protein>
<dbReference type="EMBL" id="OW240912">
    <property type="protein sequence ID" value="CAH2223756.1"/>
    <property type="molecule type" value="Genomic_DNA"/>
</dbReference>
<gene>
    <name evidence="1" type="ORF">PECUL_23A014507</name>
</gene>
<dbReference type="AlphaFoldDB" id="A0AAD1VP13"/>
<proteinExistence type="predicted"/>
<keyword evidence="2" id="KW-1185">Reference proteome</keyword>
<organism evidence="1 2">
    <name type="scientific">Pelobates cultripes</name>
    <name type="common">Western spadefoot toad</name>
    <dbReference type="NCBI Taxonomy" id="61616"/>
    <lineage>
        <taxon>Eukaryota</taxon>
        <taxon>Metazoa</taxon>
        <taxon>Chordata</taxon>
        <taxon>Craniata</taxon>
        <taxon>Vertebrata</taxon>
        <taxon>Euteleostomi</taxon>
        <taxon>Amphibia</taxon>
        <taxon>Batrachia</taxon>
        <taxon>Anura</taxon>
        <taxon>Pelobatoidea</taxon>
        <taxon>Pelobatidae</taxon>
        <taxon>Pelobates</taxon>
    </lineage>
</organism>
<dbReference type="Proteomes" id="UP001295444">
    <property type="component" value="Chromosome 01"/>
</dbReference>
<feature type="non-terminal residue" evidence="1">
    <location>
        <position position="1"/>
    </location>
</feature>
<name>A0AAD1VP13_PELCU</name>